<organism evidence="1">
    <name type="scientific">Eutreptiella gymnastica</name>
    <dbReference type="NCBI Taxonomy" id="73025"/>
    <lineage>
        <taxon>Eukaryota</taxon>
        <taxon>Discoba</taxon>
        <taxon>Euglenozoa</taxon>
        <taxon>Euglenida</taxon>
        <taxon>Spirocuta</taxon>
        <taxon>Euglenophyceae</taxon>
        <taxon>Eutreptiales</taxon>
        <taxon>Eutreptiaceae</taxon>
        <taxon>Eutreptiella</taxon>
    </lineage>
</organism>
<accession>A0A7S1IYN0</accession>
<evidence type="ECO:0000313" key="1">
    <source>
        <dbReference type="EMBL" id="CAD9026507.1"/>
    </source>
</evidence>
<proteinExistence type="predicted"/>
<dbReference type="EMBL" id="HBGA01101033">
    <property type="protein sequence ID" value="CAD9026507.1"/>
    <property type="molecule type" value="Transcribed_RNA"/>
</dbReference>
<protein>
    <submittedName>
        <fullName evidence="1">Uncharacterized protein</fullName>
    </submittedName>
</protein>
<reference evidence="1" key="1">
    <citation type="submission" date="2021-01" db="EMBL/GenBank/DDBJ databases">
        <authorList>
            <person name="Corre E."/>
            <person name="Pelletier E."/>
            <person name="Niang G."/>
            <person name="Scheremetjew M."/>
            <person name="Finn R."/>
            <person name="Kale V."/>
            <person name="Holt S."/>
            <person name="Cochrane G."/>
            <person name="Meng A."/>
            <person name="Brown T."/>
            <person name="Cohen L."/>
        </authorList>
    </citation>
    <scope>NUCLEOTIDE SEQUENCE</scope>
    <source>
        <strain evidence="1">NIES-381</strain>
    </source>
</reference>
<sequence>MSIPGAVGGIGTLRRSAITVYSIWYWCQETCCRKFRWALSGIDSTKERGILSMLTDFRSSGVVVLIHVQAKLCHSSHVCTYASMNLSLHHRHCMRRMCAVCP</sequence>
<dbReference type="AlphaFoldDB" id="A0A7S1IYN0"/>
<name>A0A7S1IYN0_9EUGL</name>
<gene>
    <name evidence="1" type="ORF">EGYM00392_LOCUS37637</name>
</gene>